<proteinExistence type="predicted"/>
<evidence type="ECO:0000313" key="2">
    <source>
        <dbReference type="EMBL" id="OCT51569.1"/>
    </source>
</evidence>
<evidence type="ECO:0000256" key="1">
    <source>
        <dbReference type="SAM" id="SignalP"/>
    </source>
</evidence>
<dbReference type="AlphaFoldDB" id="A0A1C1CST6"/>
<reference evidence="3" key="1">
    <citation type="submission" date="2015-07" db="EMBL/GenBank/DDBJ databases">
        <authorList>
            <person name="Teixeira M.M."/>
            <person name="Souza R.C."/>
            <person name="Almeida L.G."/>
            <person name="Vicente V.A."/>
            <person name="de Hoog S."/>
            <person name="Bocca A.L."/>
            <person name="de Almeida S.R."/>
            <person name="Vasconcelos A.T."/>
            <person name="Felipe M.S."/>
        </authorList>
    </citation>
    <scope>NUCLEOTIDE SEQUENCE [LARGE SCALE GENOMIC DNA]</scope>
    <source>
        <strain evidence="3">KSF</strain>
    </source>
</reference>
<protein>
    <recommendedName>
        <fullName evidence="4">Secreted protein</fullName>
    </recommendedName>
</protein>
<keyword evidence="1" id="KW-0732">Signal</keyword>
<organism evidence="2 3">
    <name type="scientific">Cladophialophora carrionii</name>
    <dbReference type="NCBI Taxonomy" id="86049"/>
    <lineage>
        <taxon>Eukaryota</taxon>
        <taxon>Fungi</taxon>
        <taxon>Dikarya</taxon>
        <taxon>Ascomycota</taxon>
        <taxon>Pezizomycotina</taxon>
        <taxon>Eurotiomycetes</taxon>
        <taxon>Chaetothyriomycetidae</taxon>
        <taxon>Chaetothyriales</taxon>
        <taxon>Herpotrichiellaceae</taxon>
        <taxon>Cladophialophora</taxon>
    </lineage>
</organism>
<dbReference type="EMBL" id="LGRB01000009">
    <property type="protein sequence ID" value="OCT51569.1"/>
    <property type="molecule type" value="Genomic_DNA"/>
</dbReference>
<sequence length="73" mass="8448">MLNFVGVVALLTWKSTFLWRGVQQQDAGYLEVYLWVQGLTGSDKHDCYDRKDPVVEMPMVPSDRMRQQTAIVE</sequence>
<name>A0A1C1CST6_9EURO</name>
<dbReference type="Proteomes" id="UP000094526">
    <property type="component" value="Unassembled WGS sequence"/>
</dbReference>
<feature type="signal peptide" evidence="1">
    <location>
        <begin position="1"/>
        <end position="24"/>
    </location>
</feature>
<evidence type="ECO:0000313" key="3">
    <source>
        <dbReference type="Proteomes" id="UP000094526"/>
    </source>
</evidence>
<evidence type="ECO:0008006" key="4">
    <source>
        <dbReference type="Google" id="ProtNLM"/>
    </source>
</evidence>
<keyword evidence="3" id="KW-1185">Reference proteome</keyword>
<comment type="caution">
    <text evidence="2">The sequence shown here is derived from an EMBL/GenBank/DDBJ whole genome shotgun (WGS) entry which is preliminary data.</text>
</comment>
<gene>
    <name evidence="2" type="ORF">CLCR_09378</name>
</gene>
<accession>A0A1C1CST6</accession>
<feature type="chain" id="PRO_5008651020" description="Secreted protein" evidence="1">
    <location>
        <begin position="25"/>
        <end position="73"/>
    </location>
</feature>
<dbReference type="VEuPathDB" id="FungiDB:CLCR_09378"/>